<dbReference type="InterPro" id="IPR002931">
    <property type="entry name" value="Transglutaminase-like"/>
</dbReference>
<feature type="transmembrane region" description="Helical" evidence="1">
    <location>
        <begin position="53"/>
        <end position="73"/>
    </location>
</feature>
<accession>A0AA45WKB7</accession>
<feature type="transmembrane region" description="Helical" evidence="1">
    <location>
        <begin position="168"/>
        <end position="186"/>
    </location>
</feature>
<keyword evidence="4" id="KW-1185">Reference proteome</keyword>
<evidence type="ECO:0000313" key="3">
    <source>
        <dbReference type="EMBL" id="SMP06755.1"/>
    </source>
</evidence>
<keyword evidence="1" id="KW-0812">Transmembrane</keyword>
<feature type="domain" description="Transglutaminase-like" evidence="2">
    <location>
        <begin position="396"/>
        <end position="467"/>
    </location>
</feature>
<feature type="transmembrane region" description="Helical" evidence="1">
    <location>
        <begin position="530"/>
        <end position="549"/>
    </location>
</feature>
<dbReference type="GO" id="GO:0006508">
    <property type="term" value="P:proteolysis"/>
    <property type="evidence" value="ECO:0007669"/>
    <property type="project" value="UniProtKB-KW"/>
</dbReference>
<dbReference type="InterPro" id="IPR052901">
    <property type="entry name" value="Bact_TGase-like"/>
</dbReference>
<dbReference type="Pfam" id="PF11992">
    <property type="entry name" value="TgpA_N"/>
    <property type="match status" value="1"/>
</dbReference>
<dbReference type="SUPFAM" id="SSF54001">
    <property type="entry name" value="Cysteine proteinases"/>
    <property type="match status" value="1"/>
</dbReference>
<keyword evidence="3" id="KW-0645">Protease</keyword>
<evidence type="ECO:0000313" key="4">
    <source>
        <dbReference type="Proteomes" id="UP001157947"/>
    </source>
</evidence>
<dbReference type="InterPro" id="IPR021878">
    <property type="entry name" value="TgpA_N"/>
</dbReference>
<keyword evidence="1" id="KW-0472">Membrane</keyword>
<keyword evidence="3" id="KW-0378">Hydrolase</keyword>
<dbReference type="InterPro" id="IPR038765">
    <property type="entry name" value="Papain-like_cys_pep_sf"/>
</dbReference>
<dbReference type="PANTHER" id="PTHR42736">
    <property type="entry name" value="PROTEIN-GLUTAMINE GAMMA-GLUTAMYLTRANSFERASE"/>
    <property type="match status" value="1"/>
</dbReference>
<dbReference type="PANTHER" id="PTHR42736:SF1">
    <property type="entry name" value="PROTEIN-GLUTAMINE GAMMA-GLUTAMYLTRANSFERASE"/>
    <property type="match status" value="1"/>
</dbReference>
<gene>
    <name evidence="3" type="ORF">SAMN06264868_10472</name>
</gene>
<organism evidence="3 4">
    <name type="scientific">Venenivibrio stagnispumantis</name>
    <dbReference type="NCBI Taxonomy" id="407998"/>
    <lineage>
        <taxon>Bacteria</taxon>
        <taxon>Pseudomonadati</taxon>
        <taxon>Aquificota</taxon>
        <taxon>Aquificia</taxon>
        <taxon>Aquificales</taxon>
        <taxon>Hydrogenothermaceae</taxon>
        <taxon>Venenivibrio</taxon>
    </lineage>
</organism>
<dbReference type="RefSeq" id="WP_265134474.1">
    <property type="nucleotide sequence ID" value="NZ_FXTX01000004.1"/>
</dbReference>
<evidence type="ECO:0000259" key="2">
    <source>
        <dbReference type="SMART" id="SM00460"/>
    </source>
</evidence>
<proteinExistence type="predicted"/>
<name>A0AA45WKB7_9AQUI</name>
<dbReference type="AlphaFoldDB" id="A0AA45WKB7"/>
<dbReference type="EMBL" id="FXTX01000004">
    <property type="protein sequence ID" value="SMP06755.1"/>
    <property type="molecule type" value="Genomic_DNA"/>
</dbReference>
<dbReference type="SMART" id="SM00460">
    <property type="entry name" value="TGc"/>
    <property type="match status" value="1"/>
</dbReference>
<evidence type="ECO:0000256" key="1">
    <source>
        <dbReference type="SAM" id="Phobius"/>
    </source>
</evidence>
<dbReference type="Proteomes" id="UP001157947">
    <property type="component" value="Unassembled WGS sequence"/>
</dbReference>
<keyword evidence="1" id="KW-1133">Transmembrane helix</keyword>
<sequence length="629" mass="73842">MKSYKVENIVKVLSYFVGFLSFTILFGNISNTYFLISFSLFLVSIYFEYKKYYINRVVINIAGISAIIIMALSMNSENVLQPALETLSFLLSIKFLEEKKFRDYMQIYLLSVLILAASSLIYFGIIFLVYLFIYIFLINISIVLLTYQSQDKEIQLTEEEIKKIVIKTSLIPLLSIPLTIFFFIILPRSEVPIFNLFGGQAKSRTGFSEDVKLGDVSNIQEDNTVIFRASMEKIPENQLYWRGIVLTYFDGINWKVLEGKDESSKSLKGNIIKQTIYLEPYENKYLFGLDKPVRVISKENINRENFSFYLNHPVYSTIKYEVYSVITDIIPSDYVNKTIYLQLPKIDEDIKKLADKLKGKNDLETANNILKFLKYGEYKYSLKNLPISKNPLKDFLIRYKYGNCEYFASSMAVLLRLNNVPARLVAGYKGGIYNNIGKYYMVKQKDAHVWVEAYIDNIGWVRYDPTSAISISDKIKENKISKIKLFFDTINYYYITFVIGFDFKKQMAIFRQISSMIKKPEINFSINKKYILVLILILIIGFLAYKSNFKFKIKTKEEKILEQFLKKMEKYGYKKDRNEGLEEFINKINEKELKERAYLFVRAFENLYYKDKKISKEDEKKLKELIKNI</sequence>
<comment type="caution">
    <text evidence="3">The sequence shown here is derived from an EMBL/GenBank/DDBJ whole genome shotgun (WGS) entry which is preliminary data.</text>
</comment>
<dbReference type="Gene3D" id="3.10.620.30">
    <property type="match status" value="1"/>
</dbReference>
<protein>
    <submittedName>
        <fullName evidence="3">Transglutaminase-like enzyme, putative cysteine protease</fullName>
    </submittedName>
</protein>
<feature type="transmembrane region" description="Helical" evidence="1">
    <location>
        <begin position="131"/>
        <end position="147"/>
    </location>
</feature>
<feature type="transmembrane region" description="Helical" evidence="1">
    <location>
        <begin position="12"/>
        <end position="41"/>
    </location>
</feature>
<dbReference type="Pfam" id="PF01841">
    <property type="entry name" value="Transglut_core"/>
    <property type="match status" value="1"/>
</dbReference>
<dbReference type="GO" id="GO:0008233">
    <property type="term" value="F:peptidase activity"/>
    <property type="evidence" value="ECO:0007669"/>
    <property type="project" value="UniProtKB-KW"/>
</dbReference>
<reference evidence="3" key="1">
    <citation type="submission" date="2017-05" db="EMBL/GenBank/DDBJ databases">
        <authorList>
            <person name="Varghese N."/>
            <person name="Submissions S."/>
        </authorList>
    </citation>
    <scope>NUCLEOTIDE SEQUENCE</scope>
    <source>
        <strain evidence="3">DSM 18763</strain>
    </source>
</reference>